<evidence type="ECO:0000313" key="2">
    <source>
        <dbReference type="Proteomes" id="UP000294321"/>
    </source>
</evidence>
<dbReference type="PANTHER" id="PTHR33221">
    <property type="entry name" value="WINGED HELIX-TURN-HELIX TRANSCRIPTIONAL REGULATOR, RRF2 FAMILY"/>
    <property type="match status" value="1"/>
</dbReference>
<dbReference type="InterPro" id="IPR036388">
    <property type="entry name" value="WH-like_DNA-bd_sf"/>
</dbReference>
<dbReference type="GO" id="GO:0003700">
    <property type="term" value="F:DNA-binding transcription factor activity"/>
    <property type="evidence" value="ECO:0007669"/>
    <property type="project" value="TreeGrafter"/>
</dbReference>
<dbReference type="SUPFAM" id="SSF46785">
    <property type="entry name" value="Winged helix' DNA-binding domain"/>
    <property type="match status" value="1"/>
</dbReference>
<dbReference type="OrthoDB" id="213028at2"/>
<dbReference type="PROSITE" id="PS51197">
    <property type="entry name" value="HTH_RRF2_2"/>
    <property type="match status" value="1"/>
</dbReference>
<accession>A0A4P6ZKK3</accession>
<reference evidence="2" key="1">
    <citation type="submission" date="2018-12" db="EMBL/GenBank/DDBJ databases">
        <title>A new species of lactobacillus.</title>
        <authorList>
            <person name="Jian Y."/>
            <person name="Xin L."/>
            <person name="Hong Z.J."/>
            <person name="Ming L.Z."/>
            <person name="Hong X.Z."/>
        </authorList>
    </citation>
    <scope>NUCLEOTIDE SEQUENCE [LARGE SCALE GENOMIC DNA]</scope>
    <source>
        <strain evidence="2">HSLZ-75</strain>
    </source>
</reference>
<dbReference type="Pfam" id="PF02082">
    <property type="entry name" value="Rrf2"/>
    <property type="match status" value="1"/>
</dbReference>
<keyword evidence="2" id="KW-1185">Reference proteome</keyword>
<dbReference type="RefSeq" id="WP_133441749.1">
    <property type="nucleotide sequence ID" value="NZ_CP034726.1"/>
</dbReference>
<dbReference type="InterPro" id="IPR000944">
    <property type="entry name" value="Tscrpt_reg_Rrf2"/>
</dbReference>
<dbReference type="EMBL" id="CP034726">
    <property type="protein sequence ID" value="QBP18188.1"/>
    <property type="molecule type" value="Genomic_DNA"/>
</dbReference>
<dbReference type="Proteomes" id="UP000294321">
    <property type="component" value="Chromosome"/>
</dbReference>
<dbReference type="GO" id="GO:0005829">
    <property type="term" value="C:cytosol"/>
    <property type="evidence" value="ECO:0007669"/>
    <property type="project" value="TreeGrafter"/>
</dbReference>
<dbReference type="KEGG" id="lji:ELX58_03340"/>
<evidence type="ECO:0000313" key="1">
    <source>
        <dbReference type="EMBL" id="QBP18188.1"/>
    </source>
</evidence>
<gene>
    <name evidence="1" type="ORF">ELX58_03340</name>
</gene>
<sequence length="144" mass="16118">MKYSHKLSDAVHVLTYIYVCRDYDLSSKTIAASVESNPSLIRRLLSKLTKAGLVASKPGIASRKLTRSPKQISLLDVYNALGGGQLLHIDKKTNPRCIVGGNIQTVLNRVYDKVQNAAEHEMDQITLADIIDQVLKEHRLKHRK</sequence>
<dbReference type="Gene3D" id="1.10.10.10">
    <property type="entry name" value="Winged helix-like DNA-binding domain superfamily/Winged helix DNA-binding domain"/>
    <property type="match status" value="1"/>
</dbReference>
<proteinExistence type="predicted"/>
<protein>
    <submittedName>
        <fullName evidence="1">Rrf2 family transcriptional regulator</fullName>
    </submittedName>
</protein>
<organism evidence="1 2">
    <name type="scientific">Acetilactobacillus jinshanensis</name>
    <dbReference type="NCBI Taxonomy" id="1720083"/>
    <lineage>
        <taxon>Bacteria</taxon>
        <taxon>Bacillati</taxon>
        <taxon>Bacillota</taxon>
        <taxon>Bacilli</taxon>
        <taxon>Lactobacillales</taxon>
        <taxon>Lactobacillaceae</taxon>
        <taxon>Acetilactobacillus</taxon>
    </lineage>
</organism>
<dbReference type="AlphaFoldDB" id="A0A4P6ZKK3"/>
<dbReference type="PANTHER" id="PTHR33221:SF15">
    <property type="entry name" value="HTH-TYPE TRANSCRIPTIONAL REGULATOR YWGB-RELATED"/>
    <property type="match status" value="1"/>
</dbReference>
<dbReference type="InterPro" id="IPR036390">
    <property type="entry name" value="WH_DNA-bd_sf"/>
</dbReference>
<name>A0A4P6ZKK3_9LACO</name>